<dbReference type="PANTHER" id="PTHR46888:SF1">
    <property type="entry name" value="RIBONUCLEASE H"/>
    <property type="match status" value="1"/>
</dbReference>
<dbReference type="EMBL" id="JAFIRN010000009">
    <property type="protein sequence ID" value="KAG5842438.1"/>
    <property type="molecule type" value="Genomic_DNA"/>
</dbReference>
<feature type="region of interest" description="Disordered" evidence="1">
    <location>
        <begin position="1"/>
        <end position="63"/>
    </location>
</feature>
<evidence type="ECO:0000256" key="1">
    <source>
        <dbReference type="SAM" id="MobiDB-lite"/>
    </source>
</evidence>
<proteinExistence type="predicted"/>
<dbReference type="Proteomes" id="UP001044222">
    <property type="component" value="Chromosome 9"/>
</dbReference>
<dbReference type="AlphaFoldDB" id="A0A9D3MB88"/>
<keyword evidence="3" id="KW-1185">Reference proteome</keyword>
<reference evidence="2" key="1">
    <citation type="submission" date="2021-01" db="EMBL/GenBank/DDBJ databases">
        <title>A chromosome-scale assembly of European eel, Anguilla anguilla.</title>
        <authorList>
            <person name="Henkel C."/>
            <person name="Jong-Raadsen S.A."/>
            <person name="Dufour S."/>
            <person name="Weltzien F.-A."/>
            <person name="Palstra A.P."/>
            <person name="Pelster B."/>
            <person name="Spaink H.P."/>
            <person name="Van Den Thillart G.E."/>
            <person name="Jansen H."/>
            <person name="Zahm M."/>
            <person name="Klopp C."/>
            <person name="Cedric C."/>
            <person name="Louis A."/>
            <person name="Berthelot C."/>
            <person name="Parey E."/>
            <person name="Roest Crollius H."/>
            <person name="Montfort J."/>
            <person name="Robinson-Rechavi M."/>
            <person name="Bucao C."/>
            <person name="Bouchez O."/>
            <person name="Gislard M."/>
            <person name="Lluch J."/>
            <person name="Milhes M."/>
            <person name="Lampietro C."/>
            <person name="Lopez Roques C."/>
            <person name="Donnadieu C."/>
            <person name="Braasch I."/>
            <person name="Desvignes T."/>
            <person name="Postlethwait J."/>
            <person name="Bobe J."/>
            <person name="Guiguen Y."/>
            <person name="Dirks R."/>
        </authorList>
    </citation>
    <scope>NUCLEOTIDE SEQUENCE</scope>
    <source>
        <strain evidence="2">Tag_6206</strain>
        <tissue evidence="2">Liver</tissue>
    </source>
</reference>
<sequence>MEKEAPCQDQRWGSMQQGQQQQQMQPQQGGSNDASEAEEPSRPPARFLREPPNLKLPNLHPLTPDDDIEHFLTTFERIATVGRWNREDWTIHLVPLLTGEARSAYVAMEIEHSNDYHKVKESILTKYEITANTYHQCFSSLDIQRW</sequence>
<organism evidence="2 3">
    <name type="scientific">Anguilla anguilla</name>
    <name type="common">European freshwater eel</name>
    <name type="synonym">Muraena anguilla</name>
    <dbReference type="NCBI Taxonomy" id="7936"/>
    <lineage>
        <taxon>Eukaryota</taxon>
        <taxon>Metazoa</taxon>
        <taxon>Chordata</taxon>
        <taxon>Craniata</taxon>
        <taxon>Vertebrata</taxon>
        <taxon>Euteleostomi</taxon>
        <taxon>Actinopterygii</taxon>
        <taxon>Neopterygii</taxon>
        <taxon>Teleostei</taxon>
        <taxon>Anguilliformes</taxon>
        <taxon>Anguillidae</taxon>
        <taxon>Anguilla</taxon>
    </lineage>
</organism>
<comment type="caution">
    <text evidence="2">The sequence shown here is derived from an EMBL/GenBank/DDBJ whole genome shotgun (WGS) entry which is preliminary data.</text>
</comment>
<feature type="compositionally biased region" description="Low complexity" evidence="1">
    <location>
        <begin position="51"/>
        <end position="62"/>
    </location>
</feature>
<protein>
    <submittedName>
        <fullName evidence="2">Uncharacterized protein</fullName>
    </submittedName>
</protein>
<name>A0A9D3MB88_ANGAN</name>
<evidence type="ECO:0000313" key="2">
    <source>
        <dbReference type="EMBL" id="KAG5842438.1"/>
    </source>
</evidence>
<feature type="compositionally biased region" description="Low complexity" evidence="1">
    <location>
        <begin position="8"/>
        <end position="30"/>
    </location>
</feature>
<evidence type="ECO:0000313" key="3">
    <source>
        <dbReference type="Proteomes" id="UP001044222"/>
    </source>
</evidence>
<dbReference type="PANTHER" id="PTHR46888">
    <property type="entry name" value="ZINC KNUCKLE DOMAINCONTAINING PROTEIN-RELATED"/>
    <property type="match status" value="1"/>
</dbReference>
<accession>A0A9D3MB88</accession>
<gene>
    <name evidence="2" type="ORF">ANANG_G00177650</name>
</gene>